<keyword evidence="3" id="KW-1185">Reference proteome</keyword>
<dbReference type="Proteomes" id="UP001526430">
    <property type="component" value="Unassembled WGS sequence"/>
</dbReference>
<feature type="transmembrane region" description="Helical" evidence="1">
    <location>
        <begin position="123"/>
        <end position="145"/>
    </location>
</feature>
<dbReference type="EMBL" id="JAPFQI010000026">
    <property type="protein sequence ID" value="MCW8088105.1"/>
    <property type="molecule type" value="Genomic_DNA"/>
</dbReference>
<name>A0ABT3P112_9PROT</name>
<evidence type="ECO:0000313" key="3">
    <source>
        <dbReference type="Proteomes" id="UP001526430"/>
    </source>
</evidence>
<sequence length="262" mass="27219">MPRTSPFLAAGLAGFSLGGFFDGILLHQILQWHHFLSLAPGEAWQTQRAQILADGLFHVATYLLTVLSLWLLWRARTGLTAVGGRSIVGAALLGFAAWQFADVGLFHWIVGIHRIRVDVPNPLLWDIGWLVVTGLPPLLLGMWLLRGPGAGARGPAAAFGLSLLLLAAAPVAAMPAPGSLSAVLFRSDVGPTEAMTAVLRAGGRVVSVGAEGGMVVADLTEADTLALYRAGALLVGRSALTAGCLAWSRPSLAGSANAPSPI</sequence>
<dbReference type="RefSeq" id="WP_301592307.1">
    <property type="nucleotide sequence ID" value="NZ_JAPFQI010000026.1"/>
</dbReference>
<reference evidence="2 3" key="1">
    <citation type="submission" date="2022-10" db="EMBL/GenBank/DDBJ databases">
        <title>Roseococcus glaciei nov., sp. nov., isolated from glacier.</title>
        <authorList>
            <person name="Liu Q."/>
            <person name="Xin Y.-H."/>
        </authorList>
    </citation>
    <scope>NUCLEOTIDE SEQUENCE [LARGE SCALE GENOMIC DNA]</scope>
    <source>
        <strain evidence="2 3">MDT2-1-1</strain>
    </source>
</reference>
<dbReference type="Pfam" id="PF10002">
    <property type="entry name" value="DUF2243"/>
    <property type="match status" value="1"/>
</dbReference>
<feature type="transmembrane region" description="Helical" evidence="1">
    <location>
        <begin position="6"/>
        <end position="30"/>
    </location>
</feature>
<feature type="transmembrane region" description="Helical" evidence="1">
    <location>
        <begin position="157"/>
        <end position="176"/>
    </location>
</feature>
<keyword evidence="1" id="KW-0812">Transmembrane</keyword>
<keyword evidence="1" id="KW-1133">Transmembrane helix</keyword>
<evidence type="ECO:0000313" key="2">
    <source>
        <dbReference type="EMBL" id="MCW8088105.1"/>
    </source>
</evidence>
<accession>A0ABT3P112</accession>
<dbReference type="InterPro" id="IPR018719">
    <property type="entry name" value="DUF2243_membrane"/>
</dbReference>
<comment type="caution">
    <text evidence="2">The sequence shown here is derived from an EMBL/GenBank/DDBJ whole genome shotgun (WGS) entry which is preliminary data.</text>
</comment>
<organism evidence="2 3">
    <name type="scientific">Sabulicella glaciei</name>
    <dbReference type="NCBI Taxonomy" id="2984948"/>
    <lineage>
        <taxon>Bacteria</taxon>
        <taxon>Pseudomonadati</taxon>
        <taxon>Pseudomonadota</taxon>
        <taxon>Alphaproteobacteria</taxon>
        <taxon>Acetobacterales</taxon>
        <taxon>Acetobacteraceae</taxon>
        <taxon>Sabulicella</taxon>
    </lineage>
</organism>
<feature type="transmembrane region" description="Helical" evidence="1">
    <location>
        <begin position="51"/>
        <end position="73"/>
    </location>
</feature>
<protein>
    <submittedName>
        <fullName evidence="2">DUF2243 domain-containing protein</fullName>
    </submittedName>
</protein>
<feature type="transmembrane region" description="Helical" evidence="1">
    <location>
        <begin position="85"/>
        <end position="111"/>
    </location>
</feature>
<proteinExistence type="predicted"/>
<gene>
    <name evidence="2" type="ORF">OF850_21130</name>
</gene>
<evidence type="ECO:0000256" key="1">
    <source>
        <dbReference type="SAM" id="Phobius"/>
    </source>
</evidence>
<keyword evidence="1" id="KW-0472">Membrane</keyword>